<sequence length="77" mass="8895">MNNKPLTHIKMEMSADESGLVTVVLVERPASIARMVFYMPLILLRYRRLQVFASWPFKHVANALGEIEKFVVDEMQS</sequence>
<gene>
    <name evidence="1" type="ORF">BW247_12400</name>
</gene>
<organism evidence="1 2">
    <name type="scientific">Acidihalobacter ferrooxydans</name>
    <dbReference type="NCBI Taxonomy" id="1765967"/>
    <lineage>
        <taxon>Bacteria</taxon>
        <taxon>Pseudomonadati</taxon>
        <taxon>Pseudomonadota</taxon>
        <taxon>Gammaproteobacteria</taxon>
        <taxon>Chromatiales</taxon>
        <taxon>Ectothiorhodospiraceae</taxon>
        <taxon>Acidihalobacter</taxon>
    </lineage>
</organism>
<keyword evidence="2" id="KW-1185">Reference proteome</keyword>
<dbReference type="STRING" id="1765967.BW247_12400"/>
<dbReference type="KEGG" id="afy:BW247_12400"/>
<proteinExistence type="predicted"/>
<evidence type="ECO:0000313" key="2">
    <source>
        <dbReference type="Proteomes" id="UP000243807"/>
    </source>
</evidence>
<dbReference type="AlphaFoldDB" id="A0A1P8UIX1"/>
<protein>
    <submittedName>
        <fullName evidence="1">Uncharacterized protein</fullName>
    </submittedName>
</protein>
<dbReference type="EMBL" id="CP019434">
    <property type="protein sequence ID" value="APZ43786.1"/>
    <property type="molecule type" value="Genomic_DNA"/>
</dbReference>
<reference evidence="1 2" key="1">
    <citation type="submission" date="2017-01" db="EMBL/GenBank/DDBJ databases">
        <title>Draft sequence of Acidihalobacter ferrooxidans strain DSM 14175 (strain V8).</title>
        <authorList>
            <person name="Khaleque H.N."/>
            <person name="Ramsay J.P."/>
            <person name="Murphy R.J.T."/>
            <person name="Kaksonen A.H."/>
            <person name="Boxall N.J."/>
            <person name="Watkin E.L.J."/>
        </authorList>
    </citation>
    <scope>NUCLEOTIDE SEQUENCE [LARGE SCALE GENOMIC DNA]</scope>
    <source>
        <strain evidence="1 2">V8</strain>
    </source>
</reference>
<dbReference type="Proteomes" id="UP000243807">
    <property type="component" value="Chromosome"/>
</dbReference>
<accession>A0A1P8UIX1</accession>
<evidence type="ECO:0000313" key="1">
    <source>
        <dbReference type="EMBL" id="APZ43786.1"/>
    </source>
</evidence>
<name>A0A1P8UIX1_9GAMM</name>